<dbReference type="GO" id="GO:0008081">
    <property type="term" value="F:phosphoric diester hydrolase activity"/>
    <property type="evidence" value="ECO:0007669"/>
    <property type="project" value="TreeGrafter"/>
</dbReference>
<feature type="binding site" evidence="10">
    <location>
        <position position="211"/>
    </location>
    <ligand>
        <name>Mg(2+)</name>
        <dbReference type="ChEBI" id="CHEBI:18420"/>
        <label>1</label>
    </ligand>
</feature>
<evidence type="ECO:0000256" key="9">
    <source>
        <dbReference type="PIRSR" id="PIRSR604808-1"/>
    </source>
</evidence>
<dbReference type="Bgee" id="ENSLACG00000009530">
    <property type="expression patterns" value="Expressed in muscle tissue and 2 other cell types or tissues"/>
</dbReference>
<dbReference type="InterPro" id="IPR005135">
    <property type="entry name" value="Endo/exonuclease/phosphatase"/>
</dbReference>
<evidence type="ECO:0000256" key="2">
    <source>
        <dbReference type="ARBA" id="ARBA00007092"/>
    </source>
</evidence>
<evidence type="ECO:0000256" key="3">
    <source>
        <dbReference type="ARBA" id="ARBA00012115"/>
    </source>
</evidence>
<keyword evidence="5" id="KW-0227">DNA damage</keyword>
<evidence type="ECO:0000256" key="8">
    <source>
        <dbReference type="ARBA" id="ARBA00023204"/>
    </source>
</evidence>
<dbReference type="PANTHER" id="PTHR22748:SF26">
    <property type="entry name" value="ENDONUCLEASE_EXONUCLEASE_PHOSPHATASE DOMAIN-CONTAINING PROTEIN"/>
    <property type="match status" value="1"/>
</dbReference>
<reference evidence="13" key="3">
    <citation type="submission" date="2025-09" db="UniProtKB">
        <authorList>
            <consortium name="Ensembl"/>
        </authorList>
    </citation>
    <scope>IDENTIFICATION</scope>
</reference>
<evidence type="ECO:0000259" key="12">
    <source>
        <dbReference type="Pfam" id="PF03372"/>
    </source>
</evidence>
<dbReference type="PANTHER" id="PTHR22748">
    <property type="entry name" value="AP ENDONUCLEASE"/>
    <property type="match status" value="1"/>
</dbReference>
<proteinExistence type="inferred from homology"/>
<feature type="binding site" evidence="10">
    <location>
        <position position="210"/>
    </location>
    <ligand>
        <name>Mg(2+)</name>
        <dbReference type="ChEBI" id="CHEBI:18420"/>
        <label>2</label>
    </ligand>
</feature>
<protein>
    <recommendedName>
        <fullName evidence="3">exodeoxyribonuclease III</fullName>
        <ecNumber evidence="3">3.1.11.2</ecNumber>
    </recommendedName>
</protein>
<comment type="catalytic activity">
    <reaction evidence="1">
        <text>Exonucleolytic cleavage in the 3'- to 5'-direction to yield nucleoside 5'-phosphates.</text>
        <dbReference type="EC" id="3.1.11.2"/>
    </reaction>
</comment>
<feature type="binding site" evidence="10">
    <location>
        <position position="34"/>
    </location>
    <ligand>
        <name>Mg(2+)</name>
        <dbReference type="ChEBI" id="CHEBI:18420"/>
        <label>1</label>
    </ligand>
</feature>
<feature type="site" description="Transition state stabilizer" evidence="11">
    <location>
        <position position="132"/>
    </location>
</feature>
<keyword evidence="14" id="KW-1185">Reference proteome</keyword>
<comment type="similarity">
    <text evidence="2">Belongs to the DNA repair enzymes AP/ExoA family.</text>
</comment>
<feature type="active site" description="Proton donor/acceptor" evidence="9">
    <location>
        <position position="130"/>
    </location>
</feature>
<keyword evidence="6" id="KW-0378">Hydrolase</keyword>
<dbReference type="InterPro" id="IPR004808">
    <property type="entry name" value="AP_endonuc_1"/>
</dbReference>
<dbReference type="EMBL" id="AFYH01195920">
    <property type="status" value="NOT_ANNOTATED_CDS"/>
    <property type="molecule type" value="Genomic_DNA"/>
</dbReference>
<sequence length="295" mass="33350">ILFLSFSWINQYLKRKKLLIYLRHKKADVVFLQEKAPHPQSGMEAETFHSTHAEKTRGAAILLPKSSPLQVERQIRDQEGRILVLEVSLLGTRTALANIYAPNTSDPRFYASLEALSQEVQDLPLIIGGDFNQVIDPILDRSAHDREAIRGIMRDKELVEIWRLIHPQASDFTFKSGCHGTKSQIDFFFLSQSMVEQVSSCDIGIRALTDHAPVDLVIHWGDSQTARGRWHMNVSLVNNPAIREKLAAVIRDYLEINTGSVTSFSTLWEAGKAFLRGHVLKSLLGKRGRTRMPSK</sequence>
<comment type="cofactor">
    <cofactor evidence="10">
        <name>Mg(2+)</name>
        <dbReference type="ChEBI" id="CHEBI:18420"/>
    </cofactor>
    <cofactor evidence="10">
        <name>Mn(2+)</name>
        <dbReference type="ChEBI" id="CHEBI:29035"/>
    </cofactor>
    <text evidence="10">Probably binds two magnesium or manganese ions per subunit.</text>
</comment>
<keyword evidence="10" id="KW-0464">Manganese</keyword>
<evidence type="ECO:0000256" key="7">
    <source>
        <dbReference type="ARBA" id="ARBA00022842"/>
    </source>
</evidence>
<feature type="binding site" evidence="10">
    <location>
        <position position="130"/>
    </location>
    <ligand>
        <name>Mg(2+)</name>
        <dbReference type="ChEBI" id="CHEBI:18420"/>
        <label>1</label>
    </ligand>
</feature>
<dbReference type="GO" id="GO:0005634">
    <property type="term" value="C:nucleus"/>
    <property type="evidence" value="ECO:0007669"/>
    <property type="project" value="TreeGrafter"/>
</dbReference>
<evidence type="ECO:0000256" key="10">
    <source>
        <dbReference type="PIRSR" id="PIRSR604808-2"/>
    </source>
</evidence>
<evidence type="ECO:0000256" key="5">
    <source>
        <dbReference type="ARBA" id="ARBA00022763"/>
    </source>
</evidence>
<dbReference type="Gene3D" id="3.60.10.10">
    <property type="entry name" value="Endonuclease/exonuclease/phosphatase"/>
    <property type="match status" value="1"/>
</dbReference>
<evidence type="ECO:0000256" key="11">
    <source>
        <dbReference type="PIRSR" id="PIRSR604808-3"/>
    </source>
</evidence>
<feature type="active site" description="Proton acceptor" evidence="9">
    <location>
        <position position="211"/>
    </location>
</feature>
<feature type="active site" evidence="9">
    <location>
        <position position="100"/>
    </location>
</feature>
<dbReference type="GO" id="GO:0003906">
    <property type="term" value="F:DNA-(apurinic or apyrimidinic site) endonuclease activity"/>
    <property type="evidence" value="ECO:0007669"/>
    <property type="project" value="TreeGrafter"/>
</dbReference>
<dbReference type="Ensembl" id="ENSLACT00000010907.1">
    <property type="protein sequence ID" value="ENSLACP00000010827.1"/>
    <property type="gene ID" value="ENSLACG00000009530.1"/>
</dbReference>
<feature type="site" description="Important for catalytic activity" evidence="11">
    <location>
        <position position="186"/>
    </location>
</feature>
<keyword evidence="7 10" id="KW-0460">Magnesium</keyword>
<dbReference type="CDD" id="cd09076">
    <property type="entry name" value="L1-EN"/>
    <property type="match status" value="1"/>
</dbReference>
<reference evidence="13" key="2">
    <citation type="submission" date="2025-08" db="UniProtKB">
        <authorList>
            <consortium name="Ensembl"/>
        </authorList>
    </citation>
    <scope>IDENTIFICATION</scope>
</reference>
<evidence type="ECO:0000313" key="14">
    <source>
        <dbReference type="Proteomes" id="UP000008672"/>
    </source>
</evidence>
<evidence type="ECO:0000256" key="1">
    <source>
        <dbReference type="ARBA" id="ARBA00000493"/>
    </source>
</evidence>
<dbReference type="OMA" id="INFCINQ"/>
<dbReference type="Proteomes" id="UP000008672">
    <property type="component" value="Unassembled WGS sequence"/>
</dbReference>
<reference evidence="14" key="1">
    <citation type="submission" date="2011-08" db="EMBL/GenBank/DDBJ databases">
        <title>The draft genome of Latimeria chalumnae.</title>
        <authorList>
            <person name="Di Palma F."/>
            <person name="Alfoldi J."/>
            <person name="Johnson J."/>
            <person name="Berlin A."/>
            <person name="Gnerre S."/>
            <person name="Jaffe D."/>
            <person name="MacCallum I."/>
            <person name="Young S."/>
            <person name="Walker B.J."/>
            <person name="Lander E."/>
            <person name="Lindblad-Toh K."/>
        </authorList>
    </citation>
    <scope>NUCLEOTIDE SEQUENCE [LARGE SCALE GENOMIC DNA]</scope>
    <source>
        <strain evidence="14">Wild caught</strain>
    </source>
</reference>
<keyword evidence="4 10" id="KW-0479">Metal-binding</keyword>
<dbReference type="GO" id="GO:0006284">
    <property type="term" value="P:base-excision repair"/>
    <property type="evidence" value="ECO:0007669"/>
    <property type="project" value="TreeGrafter"/>
</dbReference>
<feature type="domain" description="Endonuclease/exonuclease/phosphatase" evidence="12">
    <location>
        <begin position="15"/>
        <end position="211"/>
    </location>
</feature>
<feature type="binding site" evidence="10">
    <location>
        <position position="132"/>
    </location>
    <ligand>
        <name>Mg(2+)</name>
        <dbReference type="ChEBI" id="CHEBI:18420"/>
        <label>1</label>
    </ligand>
</feature>
<feature type="site" description="Interaction with DNA substrate" evidence="11">
    <location>
        <position position="211"/>
    </location>
</feature>
<keyword evidence="8" id="KW-0234">DNA repair</keyword>
<accession>H3AMF6</accession>
<dbReference type="SUPFAM" id="SSF56219">
    <property type="entry name" value="DNase I-like"/>
    <property type="match status" value="1"/>
</dbReference>
<evidence type="ECO:0000313" key="13">
    <source>
        <dbReference type="Ensembl" id="ENSLACP00000010827.1"/>
    </source>
</evidence>
<evidence type="ECO:0000256" key="4">
    <source>
        <dbReference type="ARBA" id="ARBA00022723"/>
    </source>
</evidence>
<dbReference type="GeneTree" id="ENSGT00950000183016"/>
<dbReference type="Pfam" id="PF03372">
    <property type="entry name" value="Exo_endo_phos"/>
    <property type="match status" value="1"/>
</dbReference>
<evidence type="ECO:0000256" key="6">
    <source>
        <dbReference type="ARBA" id="ARBA00022801"/>
    </source>
</evidence>
<dbReference type="GO" id="GO:0046872">
    <property type="term" value="F:metal ion binding"/>
    <property type="evidence" value="ECO:0007669"/>
    <property type="project" value="UniProtKB-KW"/>
</dbReference>
<dbReference type="EMBL" id="AFYH01195919">
    <property type="status" value="NOT_ANNOTATED_CDS"/>
    <property type="molecule type" value="Genomic_DNA"/>
</dbReference>
<dbReference type="GO" id="GO:0008311">
    <property type="term" value="F:double-stranded DNA 3'-5' DNA exonuclease activity"/>
    <property type="evidence" value="ECO:0007669"/>
    <property type="project" value="UniProtKB-EC"/>
</dbReference>
<dbReference type="AlphaFoldDB" id="H3AMF6"/>
<name>H3AMF6_LATCH</name>
<dbReference type="EC" id="3.1.11.2" evidence="3"/>
<organism evidence="13 14">
    <name type="scientific">Latimeria chalumnae</name>
    <name type="common">Coelacanth</name>
    <dbReference type="NCBI Taxonomy" id="7897"/>
    <lineage>
        <taxon>Eukaryota</taxon>
        <taxon>Metazoa</taxon>
        <taxon>Chordata</taxon>
        <taxon>Craniata</taxon>
        <taxon>Vertebrata</taxon>
        <taxon>Euteleostomi</taxon>
        <taxon>Coelacanthiformes</taxon>
        <taxon>Coelacanthidae</taxon>
        <taxon>Latimeria</taxon>
    </lineage>
</organism>
<dbReference type="InterPro" id="IPR036691">
    <property type="entry name" value="Endo/exonu/phosph_ase_sf"/>
</dbReference>